<keyword evidence="2" id="KW-0732">Signal</keyword>
<dbReference type="AlphaFoldDB" id="A0A5B6X229"/>
<evidence type="ECO:0000256" key="2">
    <source>
        <dbReference type="SAM" id="SignalP"/>
    </source>
</evidence>
<gene>
    <name evidence="3" type="ORF">EPI10_030815</name>
</gene>
<dbReference type="Pfam" id="PF08284">
    <property type="entry name" value="RVP_2"/>
    <property type="match status" value="1"/>
</dbReference>
<feature type="compositionally biased region" description="Basic residues" evidence="1">
    <location>
        <begin position="56"/>
        <end position="68"/>
    </location>
</feature>
<keyword evidence="4" id="KW-1185">Reference proteome</keyword>
<proteinExistence type="predicted"/>
<reference evidence="4" key="1">
    <citation type="journal article" date="2019" name="Plant Biotechnol. J.">
        <title>Genome sequencing of the Australian wild diploid species Gossypium australe highlights disease resistance and delayed gland morphogenesis.</title>
        <authorList>
            <person name="Cai Y."/>
            <person name="Cai X."/>
            <person name="Wang Q."/>
            <person name="Wang P."/>
            <person name="Zhang Y."/>
            <person name="Cai C."/>
            <person name="Xu Y."/>
            <person name="Wang K."/>
            <person name="Zhou Z."/>
            <person name="Wang C."/>
            <person name="Geng S."/>
            <person name="Li B."/>
            <person name="Dong Q."/>
            <person name="Hou Y."/>
            <person name="Wang H."/>
            <person name="Ai P."/>
            <person name="Liu Z."/>
            <person name="Yi F."/>
            <person name="Sun M."/>
            <person name="An G."/>
            <person name="Cheng J."/>
            <person name="Zhang Y."/>
            <person name="Shi Q."/>
            <person name="Xie Y."/>
            <person name="Shi X."/>
            <person name="Chang Y."/>
            <person name="Huang F."/>
            <person name="Chen Y."/>
            <person name="Hong S."/>
            <person name="Mi L."/>
            <person name="Sun Q."/>
            <person name="Zhang L."/>
            <person name="Zhou B."/>
            <person name="Peng R."/>
            <person name="Zhang X."/>
            <person name="Liu F."/>
        </authorList>
    </citation>
    <scope>NUCLEOTIDE SEQUENCE [LARGE SCALE GENOMIC DNA]</scope>
    <source>
        <strain evidence="4">cv. PA1801</strain>
    </source>
</reference>
<feature type="chain" id="PRO_5023058814" evidence="2">
    <location>
        <begin position="22"/>
        <end position="247"/>
    </location>
</feature>
<accession>A0A5B6X229</accession>
<evidence type="ECO:0000256" key="1">
    <source>
        <dbReference type="SAM" id="MobiDB-lite"/>
    </source>
</evidence>
<evidence type="ECO:0000313" key="3">
    <source>
        <dbReference type="EMBL" id="KAA3486957.1"/>
    </source>
</evidence>
<dbReference type="Proteomes" id="UP000325315">
    <property type="component" value="Unassembled WGS sequence"/>
</dbReference>
<dbReference type="OrthoDB" id="1751327at2759"/>
<evidence type="ECO:0000313" key="4">
    <source>
        <dbReference type="Proteomes" id="UP000325315"/>
    </source>
</evidence>
<protein>
    <submittedName>
        <fullName evidence="3">Alcohol-forming fatty acyl-CoA reductase-like</fullName>
    </submittedName>
</protein>
<sequence>MGQLEWRLQLFLLFLLGYNHAVTVGDAIWTSDGGGVGLQQPLRDRGQARGGNSLGRRQRALGRGAGHTKTRQPALIYAARCREDGDTPNVITGTFLIFDVPYFALIDIGSTHSYIACSVFENLGLSVESTSSEVTVISPLGQPVQLVEHRVSLDCTSKRVVLRTKDDVEVVIIGERRDYLSNVIFVLVAEKLVWKGCEAYLAYVSVLNSGDSFVRNIRTVKDFLDVFPDELRDYLRIRKWNLGLSFL</sequence>
<dbReference type="CDD" id="cd00303">
    <property type="entry name" value="retropepsin_like"/>
    <property type="match status" value="1"/>
</dbReference>
<organism evidence="3 4">
    <name type="scientific">Gossypium australe</name>
    <dbReference type="NCBI Taxonomy" id="47621"/>
    <lineage>
        <taxon>Eukaryota</taxon>
        <taxon>Viridiplantae</taxon>
        <taxon>Streptophyta</taxon>
        <taxon>Embryophyta</taxon>
        <taxon>Tracheophyta</taxon>
        <taxon>Spermatophyta</taxon>
        <taxon>Magnoliopsida</taxon>
        <taxon>eudicotyledons</taxon>
        <taxon>Gunneridae</taxon>
        <taxon>Pentapetalae</taxon>
        <taxon>rosids</taxon>
        <taxon>malvids</taxon>
        <taxon>Malvales</taxon>
        <taxon>Malvaceae</taxon>
        <taxon>Malvoideae</taxon>
        <taxon>Gossypium</taxon>
    </lineage>
</organism>
<feature type="signal peptide" evidence="2">
    <location>
        <begin position="1"/>
        <end position="21"/>
    </location>
</feature>
<feature type="region of interest" description="Disordered" evidence="1">
    <location>
        <begin position="40"/>
        <end position="68"/>
    </location>
</feature>
<dbReference type="EMBL" id="SMMG02000001">
    <property type="protein sequence ID" value="KAA3486957.1"/>
    <property type="molecule type" value="Genomic_DNA"/>
</dbReference>
<comment type="caution">
    <text evidence="3">The sequence shown here is derived from an EMBL/GenBank/DDBJ whole genome shotgun (WGS) entry which is preliminary data.</text>
</comment>
<name>A0A5B6X229_9ROSI</name>